<proteinExistence type="predicted"/>
<protein>
    <recommendedName>
        <fullName evidence="2">SAC3/GANP/THP3 conserved domain-containing protein</fullName>
    </recommendedName>
</protein>
<dbReference type="PANTHER" id="PTHR12436:SF4">
    <property type="entry name" value="LEUKOCYTE RECEPTOR CLUSTER MEMBER 8"/>
    <property type="match status" value="1"/>
</dbReference>
<accession>A0A0K8SK07</accession>
<evidence type="ECO:0000259" key="2">
    <source>
        <dbReference type="Pfam" id="PF03399"/>
    </source>
</evidence>
<sequence>MQHPKTDENKLARRAARFKEPTVPCENPSKNNIDPRRDERSPNQSSYSDDEFNKQLIGTCELLEKCYLRLTSAPKESDVRPKHVLIKSLERVNEIWERTHDYRRASELLKAIRQDMTVQGIRDEFSIQVYEMHARLALQTLDHCEFNICQSVLKALYNEVSPTLTNEDEFTAYRLLYYLFTRDISDLTALMTELLLCRKNERSDSIQHSLDVALAWLLGCQHRIFKLYTSAPLHSSYVMNLFLPRERAAYFKILMKAYRPWVPITFITSELAFIDDIQTLKFLEELGNVVFTDSSRTKIDCKGTFESLK</sequence>
<reference evidence="3" key="1">
    <citation type="submission" date="2014-09" db="EMBL/GenBank/DDBJ databases">
        <authorList>
            <person name="Magalhaes I.L.F."/>
            <person name="Oliveira U."/>
            <person name="Santos F.R."/>
            <person name="Vidigal T.H.D.A."/>
            <person name="Brescovit A.D."/>
            <person name="Santos A.J."/>
        </authorList>
    </citation>
    <scope>NUCLEOTIDE SEQUENCE</scope>
</reference>
<dbReference type="Pfam" id="PF03399">
    <property type="entry name" value="SAC3_GANP"/>
    <property type="match status" value="1"/>
</dbReference>
<feature type="domain" description="SAC3/GANP/THP3 conserved" evidence="2">
    <location>
        <begin position="71"/>
        <end position="287"/>
    </location>
</feature>
<dbReference type="Gene3D" id="1.25.40.990">
    <property type="match status" value="1"/>
</dbReference>
<dbReference type="InterPro" id="IPR045107">
    <property type="entry name" value="SAC3/GANP/THP3"/>
</dbReference>
<dbReference type="InterPro" id="IPR005062">
    <property type="entry name" value="SAC3/GANP/THP3_conserved"/>
</dbReference>
<name>A0A0K8SK07_LYGHE</name>
<evidence type="ECO:0000313" key="3">
    <source>
        <dbReference type="EMBL" id="JAG53637.1"/>
    </source>
</evidence>
<feature type="compositionally biased region" description="Basic and acidic residues" evidence="1">
    <location>
        <begin position="1"/>
        <end position="11"/>
    </location>
</feature>
<organism evidence="3">
    <name type="scientific">Lygus hesperus</name>
    <name type="common">Western plant bug</name>
    <dbReference type="NCBI Taxonomy" id="30085"/>
    <lineage>
        <taxon>Eukaryota</taxon>
        <taxon>Metazoa</taxon>
        <taxon>Ecdysozoa</taxon>
        <taxon>Arthropoda</taxon>
        <taxon>Hexapoda</taxon>
        <taxon>Insecta</taxon>
        <taxon>Pterygota</taxon>
        <taxon>Neoptera</taxon>
        <taxon>Paraneoptera</taxon>
        <taxon>Hemiptera</taxon>
        <taxon>Heteroptera</taxon>
        <taxon>Panheteroptera</taxon>
        <taxon>Cimicomorpha</taxon>
        <taxon>Miridae</taxon>
        <taxon>Mirini</taxon>
        <taxon>Lygus</taxon>
    </lineage>
</organism>
<evidence type="ECO:0000256" key="1">
    <source>
        <dbReference type="SAM" id="MobiDB-lite"/>
    </source>
</evidence>
<dbReference type="GO" id="GO:0005634">
    <property type="term" value="C:nucleus"/>
    <property type="evidence" value="ECO:0007669"/>
    <property type="project" value="TreeGrafter"/>
</dbReference>
<dbReference type="EMBL" id="GBRD01012189">
    <property type="protein sequence ID" value="JAG53635.1"/>
    <property type="molecule type" value="Transcribed_RNA"/>
</dbReference>
<dbReference type="AlphaFoldDB" id="A0A0K8SK07"/>
<feature type="region of interest" description="Disordered" evidence="1">
    <location>
        <begin position="1"/>
        <end position="50"/>
    </location>
</feature>
<dbReference type="EMBL" id="GBRD01012187">
    <property type="protein sequence ID" value="JAG53637.1"/>
    <property type="molecule type" value="Transcribed_RNA"/>
</dbReference>
<dbReference type="PANTHER" id="PTHR12436">
    <property type="entry name" value="80 KDA MCM3-ASSOCIATED PROTEIN"/>
    <property type="match status" value="1"/>
</dbReference>